<reference evidence="1 2" key="1">
    <citation type="journal article" date="2023" name="Arcadia Sci">
        <title>De novo assembly of a long-read Amblyomma americanum tick genome.</title>
        <authorList>
            <person name="Chou S."/>
            <person name="Poskanzer K.E."/>
            <person name="Rollins M."/>
            <person name="Thuy-Boun P.S."/>
        </authorList>
    </citation>
    <scope>NUCLEOTIDE SEQUENCE [LARGE SCALE GENOMIC DNA]</scope>
    <source>
        <strain evidence="1">F_SG_1</strain>
        <tissue evidence="1">Salivary glands</tissue>
    </source>
</reference>
<dbReference type="Proteomes" id="UP001321473">
    <property type="component" value="Unassembled WGS sequence"/>
</dbReference>
<sequence>MPGSICECYNGVVYYRNSIFCPINVTHCAPEKRGPSPPPHPSCLQCGCWEENCIHENCRCDNGIMYLIDSPGVCAMNEEECQKDGFETDQPKFHCLPCKVLLPVKEESNAFAKAYGELLNGSFWRED</sequence>
<accession>A0AAQ4DSL9</accession>
<keyword evidence="2" id="KW-1185">Reference proteome</keyword>
<name>A0AAQ4DSL9_AMBAM</name>
<organism evidence="1 2">
    <name type="scientific">Amblyomma americanum</name>
    <name type="common">Lone star tick</name>
    <dbReference type="NCBI Taxonomy" id="6943"/>
    <lineage>
        <taxon>Eukaryota</taxon>
        <taxon>Metazoa</taxon>
        <taxon>Ecdysozoa</taxon>
        <taxon>Arthropoda</taxon>
        <taxon>Chelicerata</taxon>
        <taxon>Arachnida</taxon>
        <taxon>Acari</taxon>
        <taxon>Parasitiformes</taxon>
        <taxon>Ixodida</taxon>
        <taxon>Ixodoidea</taxon>
        <taxon>Ixodidae</taxon>
        <taxon>Amblyomminae</taxon>
        <taxon>Amblyomma</taxon>
    </lineage>
</organism>
<evidence type="ECO:0000313" key="2">
    <source>
        <dbReference type="Proteomes" id="UP001321473"/>
    </source>
</evidence>
<protein>
    <submittedName>
        <fullName evidence="1">Uncharacterized protein</fullName>
    </submittedName>
</protein>
<dbReference type="EMBL" id="JARKHS020027333">
    <property type="protein sequence ID" value="KAK8765459.1"/>
    <property type="molecule type" value="Genomic_DNA"/>
</dbReference>
<gene>
    <name evidence="1" type="ORF">V5799_031933</name>
</gene>
<comment type="caution">
    <text evidence="1">The sequence shown here is derived from an EMBL/GenBank/DDBJ whole genome shotgun (WGS) entry which is preliminary data.</text>
</comment>
<evidence type="ECO:0000313" key="1">
    <source>
        <dbReference type="EMBL" id="KAK8765459.1"/>
    </source>
</evidence>
<proteinExistence type="predicted"/>
<dbReference type="AlphaFoldDB" id="A0AAQ4DSL9"/>